<dbReference type="InterPro" id="IPR013519">
    <property type="entry name" value="Int_alpha_beta-p"/>
</dbReference>
<dbReference type="KEGG" id="pgut:117666817"/>
<dbReference type="InterPro" id="IPR000413">
    <property type="entry name" value="Integrin_alpha"/>
</dbReference>
<evidence type="ECO:0000256" key="11">
    <source>
        <dbReference type="ARBA" id="ARBA00023136"/>
    </source>
</evidence>
<keyword evidence="7" id="KW-0106">Calcium</keyword>
<feature type="repeat" description="FG-GAP" evidence="15">
    <location>
        <begin position="519"/>
        <end position="577"/>
    </location>
</feature>
<dbReference type="Pfam" id="PF00092">
    <property type="entry name" value="VWA"/>
    <property type="match status" value="1"/>
</dbReference>
<keyword evidence="10 16" id="KW-0401">Integrin</keyword>
<dbReference type="Pfam" id="PF08441">
    <property type="entry name" value="Integrin_A_Ig_1"/>
    <property type="match status" value="1"/>
</dbReference>
<evidence type="ECO:0000256" key="3">
    <source>
        <dbReference type="ARBA" id="ARBA00022692"/>
    </source>
</evidence>
<dbReference type="AlphaFoldDB" id="A0A6P9BZS2"/>
<dbReference type="InterPro" id="IPR048285">
    <property type="entry name" value="Integrin_alpha_Ig-like_2"/>
</dbReference>
<dbReference type="Gene3D" id="2.60.40.1510">
    <property type="entry name" value="ntegrin, alpha v. Chain A, domain 3"/>
    <property type="match status" value="1"/>
</dbReference>
<evidence type="ECO:0000256" key="15">
    <source>
        <dbReference type="PROSITE-ProRule" id="PRU00803"/>
    </source>
</evidence>
<evidence type="ECO:0000256" key="4">
    <source>
        <dbReference type="ARBA" id="ARBA00022723"/>
    </source>
</evidence>
<dbReference type="SUPFAM" id="SSF53300">
    <property type="entry name" value="vWA-like"/>
    <property type="match status" value="1"/>
</dbReference>
<evidence type="ECO:0000256" key="16">
    <source>
        <dbReference type="RuleBase" id="RU003762"/>
    </source>
</evidence>
<dbReference type="SUPFAM" id="SSF69318">
    <property type="entry name" value="Integrin alpha N-terminal domain"/>
    <property type="match status" value="1"/>
</dbReference>
<dbReference type="InterPro" id="IPR048633">
    <property type="entry name" value="ITGAX-like_Ig_3"/>
</dbReference>
<dbReference type="FunFam" id="3.40.50.410:FF:000012">
    <property type="entry name" value="Integrin, alpha 10"/>
    <property type="match status" value="1"/>
</dbReference>
<dbReference type="PROSITE" id="PS51470">
    <property type="entry name" value="FG_GAP"/>
    <property type="match status" value="5"/>
</dbReference>
<dbReference type="InterPro" id="IPR013649">
    <property type="entry name" value="Integrin_alpha_Ig-like_1"/>
</dbReference>
<dbReference type="PANTHER" id="PTHR23220:SF118">
    <property type="entry name" value="INTEGRIN ALPHA-X"/>
    <property type="match status" value="1"/>
</dbReference>
<dbReference type="Gene3D" id="3.40.50.410">
    <property type="entry name" value="von Willebrand factor, type A domain"/>
    <property type="match status" value="1"/>
</dbReference>
<feature type="repeat" description="FG-GAP" evidence="15">
    <location>
        <begin position="23"/>
        <end position="83"/>
    </location>
</feature>
<dbReference type="SMART" id="SM00327">
    <property type="entry name" value="VWA"/>
    <property type="match status" value="1"/>
</dbReference>
<dbReference type="Pfam" id="PF01839">
    <property type="entry name" value="FG-GAP"/>
    <property type="match status" value="2"/>
</dbReference>
<feature type="compositionally biased region" description="Polar residues" evidence="17">
    <location>
        <begin position="1160"/>
        <end position="1171"/>
    </location>
</feature>
<protein>
    <submittedName>
        <fullName evidence="20">Integrin alpha-X-like</fullName>
    </submittedName>
</protein>
<dbReference type="InterPro" id="IPR032695">
    <property type="entry name" value="Integrin_dom_sf"/>
</dbReference>
<dbReference type="Gene3D" id="2.60.40.1460">
    <property type="entry name" value="Integrin domains. Chain A, domain 2"/>
    <property type="match status" value="1"/>
</dbReference>
<evidence type="ECO:0000259" key="18">
    <source>
        <dbReference type="PROSITE" id="PS50234"/>
    </source>
</evidence>
<keyword evidence="19" id="KW-1185">Reference proteome</keyword>
<dbReference type="InterPro" id="IPR028994">
    <property type="entry name" value="Integrin_alpha_N"/>
</dbReference>
<dbReference type="PRINTS" id="PR00453">
    <property type="entry name" value="VWFADOMAIN"/>
</dbReference>
<evidence type="ECO:0000256" key="1">
    <source>
        <dbReference type="ARBA" id="ARBA00004479"/>
    </source>
</evidence>
<comment type="subcellular location">
    <subcellularLocation>
        <location evidence="1 16">Membrane</location>
        <topology evidence="1 16">Single-pass type I membrane protein</topology>
    </subcellularLocation>
</comment>
<keyword evidence="4" id="KW-0479">Metal-binding</keyword>
<dbReference type="InterPro" id="IPR018184">
    <property type="entry name" value="Integrin_alpha_C_CS"/>
</dbReference>
<comment type="similarity">
    <text evidence="2 16">Belongs to the integrin alpha chain family.</text>
</comment>
<dbReference type="GO" id="GO:0005178">
    <property type="term" value="F:integrin binding"/>
    <property type="evidence" value="ECO:0007669"/>
    <property type="project" value="TreeGrafter"/>
</dbReference>
<evidence type="ECO:0000256" key="12">
    <source>
        <dbReference type="ARBA" id="ARBA00023157"/>
    </source>
</evidence>
<dbReference type="Gene3D" id="2.130.10.130">
    <property type="entry name" value="Integrin alpha, N-terminal"/>
    <property type="match status" value="1"/>
</dbReference>
<dbReference type="Gene3D" id="1.20.5.930">
    <property type="entry name" value="Bicelle-embedded integrin alpha(iib) transmembrane segment"/>
    <property type="match status" value="1"/>
</dbReference>
<feature type="signal peptide" evidence="16">
    <location>
        <begin position="1"/>
        <end position="21"/>
    </location>
</feature>
<feature type="region of interest" description="Disordered" evidence="17">
    <location>
        <begin position="1150"/>
        <end position="1171"/>
    </location>
</feature>
<feature type="repeat" description="FG-GAP" evidence="15">
    <location>
        <begin position="402"/>
        <end position="456"/>
    </location>
</feature>
<dbReference type="PROSITE" id="PS50234">
    <property type="entry name" value="VWFA"/>
    <property type="match status" value="1"/>
</dbReference>
<dbReference type="InterPro" id="IPR013517">
    <property type="entry name" value="FG-GAP"/>
</dbReference>
<dbReference type="GeneID" id="117666817"/>
<dbReference type="RefSeq" id="XP_034275689.1">
    <property type="nucleotide sequence ID" value="XM_034419798.2"/>
</dbReference>
<keyword evidence="9 16" id="KW-1133">Transmembrane helix</keyword>
<keyword evidence="3 16" id="KW-0812">Transmembrane</keyword>
<dbReference type="GO" id="GO:0008305">
    <property type="term" value="C:integrin complex"/>
    <property type="evidence" value="ECO:0007669"/>
    <property type="project" value="InterPro"/>
</dbReference>
<dbReference type="InterPro" id="IPR036465">
    <property type="entry name" value="vWFA_dom_sf"/>
</dbReference>
<dbReference type="SMART" id="SM00191">
    <property type="entry name" value="Int_alpha"/>
    <property type="match status" value="5"/>
</dbReference>
<dbReference type="Pfam" id="PF00357">
    <property type="entry name" value="Integrin_alpha"/>
    <property type="match status" value="1"/>
</dbReference>
<feature type="chain" id="PRO_5028514066" evidence="16">
    <location>
        <begin position="22"/>
        <end position="1171"/>
    </location>
</feature>
<dbReference type="Gene3D" id="2.60.40.1530">
    <property type="entry name" value="ntegrin, alpha v. Chain A, domain 4"/>
    <property type="match status" value="1"/>
</dbReference>
<dbReference type="OMA" id="EITGDRW"/>
<evidence type="ECO:0000256" key="14">
    <source>
        <dbReference type="ARBA" id="ARBA00023180"/>
    </source>
</evidence>
<keyword evidence="12" id="KW-1015">Disulfide bond</keyword>
<proteinExistence type="inferred from homology"/>
<dbReference type="GO" id="GO:0007229">
    <property type="term" value="P:integrin-mediated signaling pathway"/>
    <property type="evidence" value="ECO:0007669"/>
    <property type="project" value="UniProtKB-KW"/>
</dbReference>
<dbReference type="GO" id="GO:0046872">
    <property type="term" value="F:metal ion binding"/>
    <property type="evidence" value="ECO:0007669"/>
    <property type="project" value="UniProtKB-KW"/>
</dbReference>
<dbReference type="InParanoid" id="A0A6P9BZS2"/>
<accession>A0A6P9BZS2</accession>
<feature type="transmembrane region" description="Helical" evidence="16">
    <location>
        <begin position="1112"/>
        <end position="1135"/>
    </location>
</feature>
<feature type="repeat" description="FG-GAP" evidence="15">
    <location>
        <begin position="581"/>
        <end position="641"/>
    </location>
</feature>
<dbReference type="InterPro" id="IPR002035">
    <property type="entry name" value="VWF_A"/>
</dbReference>
<dbReference type="Pfam" id="PF20805">
    <property type="entry name" value="Integrin_A_Ig_2"/>
    <property type="match status" value="1"/>
</dbReference>
<keyword evidence="6" id="KW-0677">Repeat</keyword>
<feature type="domain" description="VWFA" evidence="18">
    <location>
        <begin position="158"/>
        <end position="336"/>
    </location>
</feature>
<organism evidence="19 20">
    <name type="scientific">Pantherophis guttatus</name>
    <name type="common">Corn snake</name>
    <name type="synonym">Elaphe guttata</name>
    <dbReference type="NCBI Taxonomy" id="94885"/>
    <lineage>
        <taxon>Eukaryota</taxon>
        <taxon>Metazoa</taxon>
        <taxon>Chordata</taxon>
        <taxon>Craniata</taxon>
        <taxon>Vertebrata</taxon>
        <taxon>Euteleostomi</taxon>
        <taxon>Lepidosauria</taxon>
        <taxon>Squamata</taxon>
        <taxon>Bifurcata</taxon>
        <taxon>Unidentata</taxon>
        <taxon>Episquamata</taxon>
        <taxon>Toxicofera</taxon>
        <taxon>Serpentes</taxon>
        <taxon>Colubroidea</taxon>
        <taxon>Colubridae</taxon>
        <taxon>Colubrinae</taxon>
        <taxon>Pantherophis</taxon>
    </lineage>
</organism>
<dbReference type="GO" id="GO:0033627">
    <property type="term" value="P:cell adhesion mediated by integrin"/>
    <property type="evidence" value="ECO:0007669"/>
    <property type="project" value="TreeGrafter"/>
</dbReference>
<dbReference type="GO" id="GO:0007160">
    <property type="term" value="P:cell-matrix adhesion"/>
    <property type="evidence" value="ECO:0007669"/>
    <property type="project" value="TreeGrafter"/>
</dbReference>
<keyword evidence="8 16" id="KW-0130">Cell adhesion</keyword>
<keyword evidence="11 16" id="KW-0472">Membrane</keyword>
<evidence type="ECO:0000313" key="20">
    <source>
        <dbReference type="RefSeq" id="XP_034275689.1"/>
    </source>
</evidence>
<name>A0A6P9BZS2_PANGU</name>
<evidence type="ECO:0000256" key="6">
    <source>
        <dbReference type="ARBA" id="ARBA00022737"/>
    </source>
</evidence>
<evidence type="ECO:0000256" key="7">
    <source>
        <dbReference type="ARBA" id="ARBA00022837"/>
    </source>
</evidence>
<keyword evidence="5 16" id="KW-0732">Signal</keyword>
<dbReference type="SUPFAM" id="SSF69179">
    <property type="entry name" value="Integrin domains"/>
    <property type="match status" value="3"/>
</dbReference>
<feature type="repeat" description="FG-GAP" evidence="15">
    <location>
        <begin position="458"/>
        <end position="518"/>
    </location>
</feature>
<evidence type="ECO:0000313" key="19">
    <source>
        <dbReference type="Proteomes" id="UP001652622"/>
    </source>
</evidence>
<reference evidence="20" key="1">
    <citation type="submission" date="2025-08" db="UniProtKB">
        <authorList>
            <consortium name="RefSeq"/>
        </authorList>
    </citation>
    <scope>IDENTIFICATION</scope>
    <source>
        <tissue evidence="20">Blood</tissue>
    </source>
</reference>
<gene>
    <name evidence="20" type="primary">LOC117666817</name>
</gene>
<evidence type="ECO:0000256" key="2">
    <source>
        <dbReference type="ARBA" id="ARBA00008054"/>
    </source>
</evidence>
<evidence type="ECO:0000256" key="5">
    <source>
        <dbReference type="ARBA" id="ARBA00022729"/>
    </source>
</evidence>
<keyword evidence="13 16" id="KW-0675">Receptor</keyword>
<dbReference type="Proteomes" id="UP001652622">
    <property type="component" value="Unplaced"/>
</dbReference>
<evidence type="ECO:0000256" key="8">
    <source>
        <dbReference type="ARBA" id="ARBA00022889"/>
    </source>
</evidence>
<dbReference type="PRINTS" id="PR01185">
    <property type="entry name" value="INTEGRINA"/>
</dbReference>
<evidence type="ECO:0000256" key="10">
    <source>
        <dbReference type="ARBA" id="ARBA00023037"/>
    </source>
</evidence>
<evidence type="ECO:0000256" key="13">
    <source>
        <dbReference type="ARBA" id="ARBA00023170"/>
    </source>
</evidence>
<evidence type="ECO:0000256" key="9">
    <source>
        <dbReference type="ARBA" id="ARBA00022989"/>
    </source>
</evidence>
<dbReference type="Pfam" id="PF21520">
    <property type="entry name" value="ITGAX-like_Ig_3"/>
    <property type="match status" value="1"/>
</dbReference>
<keyword evidence="14" id="KW-0325">Glycoprotein</keyword>
<dbReference type="PROSITE" id="PS00242">
    <property type="entry name" value="INTEGRIN_ALPHA"/>
    <property type="match status" value="1"/>
</dbReference>
<evidence type="ECO:0000256" key="17">
    <source>
        <dbReference type="SAM" id="MobiDB-lite"/>
    </source>
</evidence>
<dbReference type="GO" id="GO:0009897">
    <property type="term" value="C:external side of plasma membrane"/>
    <property type="evidence" value="ECO:0007669"/>
    <property type="project" value="TreeGrafter"/>
</dbReference>
<sequence length="1171" mass="129240">MESIQLFFCFSAVAVLTPCHGFSVDTEQPVIFRETVKSFGYSVVQFGSGANAGVLVGAPLQQGGVNETGKLYKCQATSSKSGGCQEIVVQKPADAVNMSLGLSVSAHGSQVLVCGPRVHQTCGEYIYLKGYCFLLDQNLRQIQRFPDKLPECTRRPADIVFLIDGSGSIKNYQFSQMKTFISEVIKRFQNTNTQFGLFQYSSRYEEHFDFLLFKATPNPDNLIRQVRQLHGATHTATYIQKVVREMFLPEKGARSDASKILIVITDGEKSGDPLSYNQVIPEAQRANIIRFAIGVGLDFAQGSAREELITIASEPSTDYVFSVNNFDALKDIQNNLQNKIFAIEGTQSQGTGNISQSFELELSQEGFSALHTQRGSVLGAVGTYDWSGGLFLFNSQVDPTFINISSSTTDLKSAYLGYSIQEVQVNGLSSFVVGAPRYQHVGKVVWFSQRRGQWRQKSELSLKQSPQIGSYFGATLCAVDLNRDRNTDLILIGAPMYYDGIAGGRVYVCQRKGETFFCGMELQGEPHHPLGRFGTSIAEAGEITGDRWTDVAVGAPLEDENQGAVYIFQGTSGSLNSVFSQRIQASILANRLQYFGQALDGGLELTGDGLPDLAVGADGQVLLLRARPVVSVVIGITFNPTIIPISAFVCEGQQVLNKEISKATINFKIQGDSRFTFGNDILSTLRYTLTLDPGRQKVRAIFDQGSGLSTLTEEMKISLRPESREYRIKLPTCIEDSLTPIILQLNYTLIGEPIQRANNLRIILHKEASNLVSGSLPFEKDCGGDGICKDQLKTSFNFSGLNELVVGLTPELNATVFIRNDGEDSYSTNLTFVYPSSLSYRRLILVQSNRKFLVIKCTSVPAAEEDLVRNTTCGINHPIFRSMAEAVFIVSFFVSQDAKLGSVVQMNATATSENNVAVTKDMFHQVELPVKYAIYIFINSLDQSTKYIDFSAGQEDETRTVEHRYELKNLYHRNVSVSVTFHIPVSLNGAQIWDPVLEVPKEFPQIVCVPGTTTPESKEFVKQLSKQPVLDCCIATCKTFTCNVPSVEIRQPIEFNISGSIGFKWLSQTQQKKVTLVSSAQISYDESKYKQKEGFVQDQVKTTVAFLEPYNYLPIIIGSTVGGLVLLVLIVAALYKLGFFKRQYKQMMDEADNEVDGSPPETSTPSDATKG</sequence>
<dbReference type="PANTHER" id="PTHR23220">
    <property type="entry name" value="INTEGRIN ALPHA"/>
    <property type="match status" value="1"/>
</dbReference>
<dbReference type="GO" id="GO:0098609">
    <property type="term" value="P:cell-cell adhesion"/>
    <property type="evidence" value="ECO:0007669"/>
    <property type="project" value="TreeGrafter"/>
</dbReference>